<dbReference type="InterPro" id="IPR036390">
    <property type="entry name" value="WH_DNA-bd_sf"/>
</dbReference>
<feature type="domain" description="HTH arsR-type" evidence="4">
    <location>
        <begin position="17"/>
        <end position="99"/>
    </location>
</feature>
<dbReference type="OrthoDB" id="9781958at2"/>
<dbReference type="GO" id="GO:0003677">
    <property type="term" value="F:DNA binding"/>
    <property type="evidence" value="ECO:0007669"/>
    <property type="project" value="UniProtKB-KW"/>
</dbReference>
<dbReference type="InterPro" id="IPR036388">
    <property type="entry name" value="WH-like_DNA-bd_sf"/>
</dbReference>
<evidence type="ECO:0000256" key="2">
    <source>
        <dbReference type="ARBA" id="ARBA00023125"/>
    </source>
</evidence>
<proteinExistence type="predicted"/>
<accession>A0A4R3K3V5</accession>
<dbReference type="PANTHER" id="PTHR43132">
    <property type="entry name" value="ARSENICAL RESISTANCE OPERON REPRESSOR ARSR-RELATED"/>
    <property type="match status" value="1"/>
</dbReference>
<name>A0A4R3K3V5_9FIRM</name>
<sequence>MAKYIELSADDPDELCKVAKALSAPLRIDIIKLLYEQSCNVKEIAEKLNIPASTAALHVKVLEETGLINTENQPGERGSAKVCSRRGDVVTIRLHGLENKTTDIRTFSMPVGAYTDCKIMPTCGIGSDTSIIGNEDKPRDFYLPGRMCAQILWTSAGYVEYRFPNIIPKGKKARRITVSAEMCSEAPNYREDWKSDITLWINGIECGTWTCPGDFGKRRGRLTPAWILEGNTQYGLLVSWNVEMEFNYVNGTKVGVGNLDEMNIESLPFITVRLGNRPDAKYIGGFNIFGEKAGDYPQDILLTVEY</sequence>
<protein>
    <submittedName>
        <fullName evidence="5">Putative transcriptional regulator</fullName>
    </submittedName>
</protein>
<keyword evidence="2" id="KW-0238">DNA-binding</keyword>
<keyword evidence="3" id="KW-0804">Transcription</keyword>
<gene>
    <name evidence="5" type="ORF">EDD59_11725</name>
</gene>
<dbReference type="SUPFAM" id="SSF46785">
    <property type="entry name" value="Winged helix' DNA-binding domain"/>
    <property type="match status" value="1"/>
</dbReference>
<dbReference type="InterPro" id="IPR011991">
    <property type="entry name" value="ArsR-like_HTH"/>
</dbReference>
<dbReference type="CDD" id="cd00090">
    <property type="entry name" value="HTH_ARSR"/>
    <property type="match status" value="1"/>
</dbReference>
<dbReference type="Gene3D" id="1.10.10.10">
    <property type="entry name" value="Winged helix-like DNA-binding domain superfamily/Winged helix DNA-binding domain"/>
    <property type="match status" value="1"/>
</dbReference>
<dbReference type="EMBL" id="SLZZ01000017">
    <property type="protein sequence ID" value="TCS77418.1"/>
    <property type="molecule type" value="Genomic_DNA"/>
</dbReference>
<dbReference type="AlphaFoldDB" id="A0A4R3K3V5"/>
<evidence type="ECO:0000313" key="6">
    <source>
        <dbReference type="Proteomes" id="UP000295726"/>
    </source>
</evidence>
<dbReference type="GO" id="GO:0003700">
    <property type="term" value="F:DNA-binding transcription factor activity"/>
    <property type="evidence" value="ECO:0007669"/>
    <property type="project" value="InterPro"/>
</dbReference>
<dbReference type="Pfam" id="PF12840">
    <property type="entry name" value="HTH_20"/>
    <property type="match status" value="1"/>
</dbReference>
<dbReference type="PANTHER" id="PTHR43132:SF2">
    <property type="entry name" value="ARSENICAL RESISTANCE OPERON REPRESSOR ARSR-RELATED"/>
    <property type="match status" value="1"/>
</dbReference>
<evidence type="ECO:0000259" key="4">
    <source>
        <dbReference type="SMART" id="SM00418"/>
    </source>
</evidence>
<evidence type="ECO:0000256" key="3">
    <source>
        <dbReference type="ARBA" id="ARBA00023163"/>
    </source>
</evidence>
<reference evidence="5 6" key="1">
    <citation type="submission" date="2019-03" db="EMBL/GenBank/DDBJ databases">
        <title>Genomic Encyclopedia of Type Strains, Phase IV (KMG-IV): sequencing the most valuable type-strain genomes for metagenomic binning, comparative biology and taxonomic classification.</title>
        <authorList>
            <person name="Goeker M."/>
        </authorList>
    </citation>
    <scope>NUCLEOTIDE SEQUENCE [LARGE SCALE GENOMIC DNA]</scope>
    <source>
        <strain evidence="5 6">DSM 29489</strain>
    </source>
</reference>
<organism evidence="5 6">
    <name type="scientific">Muricomes intestini</name>
    <dbReference type="NCBI Taxonomy" id="1796634"/>
    <lineage>
        <taxon>Bacteria</taxon>
        <taxon>Bacillati</taxon>
        <taxon>Bacillota</taxon>
        <taxon>Clostridia</taxon>
        <taxon>Lachnospirales</taxon>
        <taxon>Lachnospiraceae</taxon>
        <taxon>Muricomes</taxon>
    </lineage>
</organism>
<evidence type="ECO:0000256" key="1">
    <source>
        <dbReference type="ARBA" id="ARBA00023015"/>
    </source>
</evidence>
<dbReference type="InterPro" id="IPR051011">
    <property type="entry name" value="Metal_resp_trans_reg"/>
</dbReference>
<keyword evidence="6" id="KW-1185">Reference proteome</keyword>
<keyword evidence="1" id="KW-0805">Transcription regulation</keyword>
<comment type="caution">
    <text evidence="5">The sequence shown here is derived from an EMBL/GenBank/DDBJ whole genome shotgun (WGS) entry which is preliminary data.</text>
</comment>
<dbReference type="SMART" id="SM00418">
    <property type="entry name" value="HTH_ARSR"/>
    <property type="match status" value="1"/>
</dbReference>
<evidence type="ECO:0000313" key="5">
    <source>
        <dbReference type="EMBL" id="TCS77418.1"/>
    </source>
</evidence>
<dbReference type="InterPro" id="IPR001845">
    <property type="entry name" value="HTH_ArsR_DNA-bd_dom"/>
</dbReference>
<dbReference type="RefSeq" id="WP_132382161.1">
    <property type="nucleotide sequence ID" value="NZ_SLZZ01000017.1"/>
</dbReference>
<dbReference type="Proteomes" id="UP000295726">
    <property type="component" value="Unassembled WGS sequence"/>
</dbReference>